<proteinExistence type="predicted"/>
<dbReference type="Pfam" id="PF16989">
    <property type="entry name" value="T6SS_VasJ"/>
    <property type="match status" value="1"/>
</dbReference>
<dbReference type="PANTHER" id="PTHR37024:SF3">
    <property type="entry name" value="TYPE VI SECRETION SYSTEM PROTEIN TSSA"/>
    <property type="match status" value="1"/>
</dbReference>
<sequence>MMHQYIKKISDPIDTANPVGERLFDDVLFDFVEGQLMKVGSLSHADVQWGEVETAVVTLLATRTKDLKLITYLMQCLQYQASLDRYSLSLGVLDAFMKEYWETCYPAPGARGVLPRRKYFSQIVQRTVKSGESLDTQFCEPQSKELLLGRLASLQDSAEKLALPTDGLSLLTTKLTQQFERHDNKVSATPQSAPIQSIDGTASKSAPKLEIDSSSEKATKQTLLKVADFISEFETGMGLSLRIRRFATWFSITGGPENANAAGETSLMPIPPDRVSEYQSQLEKGADMALLRRVELSLTLSPFWLDGHFLSAQIAVALGQEDWAKAIYEDTTAFIERIPTLLTMSFKGGVPFASAETRAWLDEGYGHNRFEGNGQGVEQKRAEVVELAESGGLSVAFTSLNEHLQQASEPRDSFYLRLLGADLKQSNQLSAMANIDYQVLYQQASHMVLADWEPTLMARLKQKANLD</sequence>
<name>A0A553JLJ6_SHEHA</name>
<evidence type="ECO:0000259" key="2">
    <source>
        <dbReference type="Pfam" id="PF06812"/>
    </source>
</evidence>
<evidence type="ECO:0000313" key="4">
    <source>
        <dbReference type="Proteomes" id="UP000318126"/>
    </source>
</evidence>
<accession>A0A553JLJ6</accession>
<dbReference type="Proteomes" id="UP000318126">
    <property type="component" value="Unassembled WGS sequence"/>
</dbReference>
<dbReference type="PANTHER" id="PTHR37024">
    <property type="entry name" value="TYPE VI SECRETION SYSTEM DUF2094 AND IMPA-RELATED DOMAIN PROTEIN"/>
    <property type="match status" value="1"/>
</dbReference>
<dbReference type="OrthoDB" id="1522895at2"/>
<dbReference type="InterPro" id="IPR010657">
    <property type="entry name" value="ImpA_N"/>
</dbReference>
<feature type="domain" description="ImpA N-terminal" evidence="2">
    <location>
        <begin position="11"/>
        <end position="124"/>
    </location>
</feature>
<dbReference type="InterPro" id="IPR017739">
    <property type="entry name" value="T6SS-assoc_VCA0119"/>
</dbReference>
<evidence type="ECO:0000313" key="3">
    <source>
        <dbReference type="EMBL" id="TRY13328.1"/>
    </source>
</evidence>
<comment type="caution">
    <text evidence="3">The sequence shown here is derived from an EMBL/GenBank/DDBJ whole genome shotgun (WGS) entry which is preliminary data.</text>
</comment>
<dbReference type="AlphaFoldDB" id="A0A553JLJ6"/>
<gene>
    <name evidence="3" type="primary">tssA</name>
    <name evidence="3" type="ORF">FN961_15895</name>
</gene>
<keyword evidence="4" id="KW-1185">Reference proteome</keyword>
<reference evidence="4" key="1">
    <citation type="submission" date="2019-07" db="EMBL/GenBank/DDBJ databases">
        <title>Shewanella sp. YLB-08 draft genomic sequence.</title>
        <authorList>
            <person name="Yu L."/>
        </authorList>
    </citation>
    <scope>NUCLEOTIDE SEQUENCE [LARGE SCALE GENOMIC DNA]</scope>
    <source>
        <strain evidence="4">JCM 20706</strain>
    </source>
</reference>
<feature type="region of interest" description="Disordered" evidence="1">
    <location>
        <begin position="181"/>
        <end position="213"/>
    </location>
</feature>
<dbReference type="Pfam" id="PF06812">
    <property type="entry name" value="ImpA_N"/>
    <property type="match status" value="1"/>
</dbReference>
<feature type="compositionally biased region" description="Polar residues" evidence="1">
    <location>
        <begin position="186"/>
        <end position="204"/>
    </location>
</feature>
<dbReference type="EMBL" id="VKGK01000020">
    <property type="protein sequence ID" value="TRY13328.1"/>
    <property type="molecule type" value="Genomic_DNA"/>
</dbReference>
<evidence type="ECO:0000256" key="1">
    <source>
        <dbReference type="SAM" id="MobiDB-lite"/>
    </source>
</evidence>
<protein>
    <submittedName>
        <fullName evidence="3">Type VI secretion system protein TssA</fullName>
    </submittedName>
</protein>
<organism evidence="3 4">
    <name type="scientific">Shewanella hanedai</name>
    <name type="common">Alteromonas hanedai</name>
    <dbReference type="NCBI Taxonomy" id="25"/>
    <lineage>
        <taxon>Bacteria</taxon>
        <taxon>Pseudomonadati</taxon>
        <taxon>Pseudomonadota</taxon>
        <taxon>Gammaproteobacteria</taxon>
        <taxon>Alteromonadales</taxon>
        <taxon>Shewanellaceae</taxon>
        <taxon>Shewanella</taxon>
    </lineage>
</organism>
<dbReference type="NCBIfam" id="TIGR03362">
    <property type="entry name" value="VI_chp_7"/>
    <property type="match status" value="1"/>
</dbReference>
<dbReference type="RefSeq" id="WP_144041166.1">
    <property type="nucleotide sequence ID" value="NZ_BMPL01000044.1"/>
</dbReference>